<accession>A0AAD8J2U8</accession>
<gene>
    <name evidence="3" type="ORF">POM88_006109</name>
</gene>
<dbReference type="Gene3D" id="1.20.1260.60">
    <property type="entry name" value="Vacuolar protein sorting-associated protein Ist1"/>
    <property type="match status" value="1"/>
</dbReference>
<dbReference type="AlphaFoldDB" id="A0AAD8J2U8"/>
<organism evidence="3 4">
    <name type="scientific">Heracleum sosnowskyi</name>
    <dbReference type="NCBI Taxonomy" id="360622"/>
    <lineage>
        <taxon>Eukaryota</taxon>
        <taxon>Viridiplantae</taxon>
        <taxon>Streptophyta</taxon>
        <taxon>Embryophyta</taxon>
        <taxon>Tracheophyta</taxon>
        <taxon>Spermatophyta</taxon>
        <taxon>Magnoliopsida</taxon>
        <taxon>eudicotyledons</taxon>
        <taxon>Gunneridae</taxon>
        <taxon>Pentapetalae</taxon>
        <taxon>asterids</taxon>
        <taxon>campanulids</taxon>
        <taxon>Apiales</taxon>
        <taxon>Apiaceae</taxon>
        <taxon>Apioideae</taxon>
        <taxon>apioid superclade</taxon>
        <taxon>Tordylieae</taxon>
        <taxon>Tordyliinae</taxon>
        <taxon>Heracleum</taxon>
    </lineage>
</organism>
<evidence type="ECO:0000313" key="4">
    <source>
        <dbReference type="Proteomes" id="UP001237642"/>
    </source>
</evidence>
<dbReference type="InterPro" id="IPR005061">
    <property type="entry name" value="Ist1"/>
</dbReference>
<dbReference type="PANTHER" id="PTHR12161">
    <property type="entry name" value="IST1 FAMILY MEMBER"/>
    <property type="match status" value="1"/>
</dbReference>
<evidence type="ECO:0000256" key="1">
    <source>
        <dbReference type="ARBA" id="ARBA00005536"/>
    </source>
</evidence>
<feature type="region of interest" description="Disordered" evidence="2">
    <location>
        <begin position="192"/>
        <end position="221"/>
    </location>
</feature>
<feature type="compositionally biased region" description="Polar residues" evidence="2">
    <location>
        <begin position="192"/>
        <end position="205"/>
    </location>
</feature>
<dbReference type="EMBL" id="JAUIZM010000002">
    <property type="protein sequence ID" value="KAK1396246.1"/>
    <property type="molecule type" value="Genomic_DNA"/>
</dbReference>
<sequence>MFDVIFGWRKASKCKKLLRRVQCRLKLLKNKRSSILRHSRDDVAQLLRFGYDHNAFDRVEYIIKDESMLAVYDLLEAFCEFIIINLPYIRKHRDCPNDINEAVSTLVFASARCGDLPELRKLRNLFGKRYGHKTTKIALELLPGNLVNQTIKENLTMGSVTDDAKYKLMDEIDRSIQVEPLALEYTSEWQQLGTTTPESHSLTKLQESHSHDSEMIPESSTDGMHSAYGDFDLQASNFSKDERNEEGNKSPLAPDYLNQSFLAERNKEGSIYEDSTSEILSDQKPEKIVYLDDIEEFKYPIWKDGNSIQDQRLFLFKSSDSARKKSEVRYDGDIELYSSVDKKVSSRSYVKNRKADGNKWRKRLHSGENRNANDVESAIYYGNFMNPNHKPNDRRDHPKKMQKKDSLKLFITSDQHSENIVNNCSLEDPCYLCIGNDKEDSESPPLQHKRRMAAAEHTSGLYNSSSPCNGVTIAKPGTVHKEVMCMHHLPDKQTSQVEQEAKSVSTLISQKETPHFYLRAITLPPKRPKDYQTDSILRSNSFPFQQPADHWRNALRSPRSHPKLPDYDELAAHFMTLKKATLQKQLQRRK</sequence>
<evidence type="ECO:0000256" key="2">
    <source>
        <dbReference type="SAM" id="MobiDB-lite"/>
    </source>
</evidence>
<comment type="caution">
    <text evidence="3">The sequence shown here is derived from an EMBL/GenBank/DDBJ whole genome shotgun (WGS) entry which is preliminary data.</text>
</comment>
<dbReference type="GO" id="GO:0015031">
    <property type="term" value="P:protein transport"/>
    <property type="evidence" value="ECO:0007669"/>
    <property type="project" value="InterPro"/>
</dbReference>
<dbReference type="InterPro" id="IPR042277">
    <property type="entry name" value="IST1-like"/>
</dbReference>
<proteinExistence type="inferred from homology"/>
<keyword evidence="4" id="KW-1185">Reference proteome</keyword>
<dbReference type="Pfam" id="PF03398">
    <property type="entry name" value="Ist1"/>
    <property type="match status" value="1"/>
</dbReference>
<dbReference type="PANTHER" id="PTHR12161:SF44">
    <property type="entry name" value="REGULATOR OF VPS4 ACTIVITY IN THE MVB PATHWAY PROTEIN"/>
    <property type="match status" value="1"/>
</dbReference>
<name>A0AAD8J2U8_9APIA</name>
<dbReference type="Proteomes" id="UP001237642">
    <property type="component" value="Unassembled WGS sequence"/>
</dbReference>
<dbReference type="FunFam" id="1.20.1260.60:FF:000002">
    <property type="entry name" value="Vacuolar protein sorting-associated protein IST1"/>
    <property type="match status" value="1"/>
</dbReference>
<protein>
    <submittedName>
        <fullName evidence="3">Uncharacterized protein</fullName>
    </submittedName>
</protein>
<reference evidence="3" key="1">
    <citation type="submission" date="2023-02" db="EMBL/GenBank/DDBJ databases">
        <title>Genome of toxic invasive species Heracleum sosnowskyi carries increased number of genes despite the absence of recent whole-genome duplications.</title>
        <authorList>
            <person name="Schelkunov M."/>
            <person name="Shtratnikova V."/>
            <person name="Makarenko M."/>
            <person name="Klepikova A."/>
            <person name="Omelchenko D."/>
            <person name="Novikova G."/>
            <person name="Obukhova E."/>
            <person name="Bogdanov V."/>
            <person name="Penin A."/>
            <person name="Logacheva M."/>
        </authorList>
    </citation>
    <scope>NUCLEOTIDE SEQUENCE</scope>
    <source>
        <strain evidence="3">Hsosn_3</strain>
        <tissue evidence="3">Leaf</tissue>
    </source>
</reference>
<comment type="similarity">
    <text evidence="1">Belongs to the IST1 family.</text>
</comment>
<reference evidence="3" key="2">
    <citation type="submission" date="2023-05" db="EMBL/GenBank/DDBJ databases">
        <authorList>
            <person name="Schelkunov M.I."/>
        </authorList>
    </citation>
    <scope>NUCLEOTIDE SEQUENCE</scope>
    <source>
        <strain evidence="3">Hsosn_3</strain>
        <tissue evidence="3">Leaf</tissue>
    </source>
</reference>
<evidence type="ECO:0000313" key="3">
    <source>
        <dbReference type="EMBL" id="KAK1396246.1"/>
    </source>
</evidence>